<dbReference type="OrthoDB" id="7464126at2759"/>
<evidence type="ECO:0000313" key="6">
    <source>
        <dbReference type="Proteomes" id="UP000775872"/>
    </source>
</evidence>
<dbReference type="InterPro" id="IPR002110">
    <property type="entry name" value="Ankyrin_rpt"/>
</dbReference>
<dbReference type="PANTHER" id="PTHR10039:SF16">
    <property type="entry name" value="GPI INOSITOL-DEACYLASE"/>
    <property type="match status" value="1"/>
</dbReference>
<dbReference type="InterPro" id="IPR056884">
    <property type="entry name" value="NPHP3-like_N"/>
</dbReference>
<dbReference type="InterPro" id="IPR054471">
    <property type="entry name" value="GPIID_WHD"/>
</dbReference>
<feature type="repeat" description="ANK" evidence="2">
    <location>
        <begin position="945"/>
        <end position="977"/>
    </location>
</feature>
<evidence type="ECO:0000256" key="2">
    <source>
        <dbReference type="PROSITE-ProRule" id="PRU00023"/>
    </source>
</evidence>
<dbReference type="PROSITE" id="PS50297">
    <property type="entry name" value="ANK_REP_REGION"/>
    <property type="match status" value="6"/>
</dbReference>
<feature type="repeat" description="ANK" evidence="2">
    <location>
        <begin position="871"/>
        <end position="903"/>
    </location>
</feature>
<proteinExistence type="predicted"/>
<gene>
    <name evidence="5" type="ORF">CSOL1703_00009945</name>
</gene>
<dbReference type="SUPFAM" id="SSF52540">
    <property type="entry name" value="P-loop containing nucleoside triphosphate hydrolases"/>
    <property type="match status" value="1"/>
</dbReference>
<feature type="repeat" description="ANK" evidence="2">
    <location>
        <begin position="837"/>
        <end position="870"/>
    </location>
</feature>
<dbReference type="PROSITE" id="PS50837">
    <property type="entry name" value="NACHT"/>
    <property type="match status" value="1"/>
</dbReference>
<keyword evidence="1" id="KW-0677">Repeat</keyword>
<dbReference type="EMBL" id="CABFOC020000005">
    <property type="protein sequence ID" value="CAH0044206.1"/>
    <property type="molecule type" value="Genomic_DNA"/>
</dbReference>
<dbReference type="Pfam" id="PF22939">
    <property type="entry name" value="WHD_GPIID"/>
    <property type="match status" value="1"/>
</dbReference>
<evidence type="ECO:0000313" key="5">
    <source>
        <dbReference type="EMBL" id="CAH0044206.1"/>
    </source>
</evidence>
<dbReference type="InterPro" id="IPR007111">
    <property type="entry name" value="NACHT_NTPase"/>
</dbReference>
<dbReference type="Proteomes" id="UP000775872">
    <property type="component" value="Unassembled WGS sequence"/>
</dbReference>
<dbReference type="Gene3D" id="3.40.50.300">
    <property type="entry name" value="P-loop containing nucleotide triphosphate hydrolases"/>
    <property type="match status" value="1"/>
</dbReference>
<reference evidence="6" key="1">
    <citation type="submission" date="2019-06" db="EMBL/GenBank/DDBJ databases">
        <authorList>
            <person name="Broberg M."/>
        </authorList>
    </citation>
    <scope>NUCLEOTIDE SEQUENCE [LARGE SCALE GENOMIC DNA]</scope>
</reference>
<feature type="compositionally biased region" description="Acidic residues" evidence="3">
    <location>
        <begin position="1285"/>
        <end position="1295"/>
    </location>
</feature>
<feature type="compositionally biased region" description="Basic and acidic residues" evidence="3">
    <location>
        <begin position="1204"/>
        <end position="1214"/>
    </location>
</feature>
<dbReference type="SUPFAM" id="SSF48403">
    <property type="entry name" value="Ankyrin repeat"/>
    <property type="match status" value="2"/>
</dbReference>
<keyword evidence="2" id="KW-0040">ANK repeat</keyword>
<feature type="repeat" description="ANK" evidence="2">
    <location>
        <begin position="1014"/>
        <end position="1048"/>
    </location>
</feature>
<evidence type="ECO:0000256" key="3">
    <source>
        <dbReference type="SAM" id="MobiDB-lite"/>
    </source>
</evidence>
<dbReference type="InterPro" id="IPR027417">
    <property type="entry name" value="P-loop_NTPase"/>
</dbReference>
<reference evidence="5 6" key="2">
    <citation type="submission" date="2021-10" db="EMBL/GenBank/DDBJ databases">
        <authorList>
            <person name="Piombo E."/>
        </authorList>
    </citation>
    <scope>NUCLEOTIDE SEQUENCE [LARGE SCALE GENOMIC DNA]</scope>
</reference>
<sequence>MAQSAVSCWQAAFAQLPPDTQKALDSIQKNNPTSGSSSAEIDSIITLSKAKQAQCESKQWVVKIGSRHVNVRHAFSRMVDWLDKFKAFGDMAMNVDPVHAALPWAAFRFILQSFITEREQMGYIVAIMEDAARLVHHGRVFESLYLDAGSRLQDPIGQEPLNDLRNDTVELYIAILDGLSFCCSQMQKHTIVRVGSALLKPEDAKKASEQLHNRWLKLKEQAQKCDSLRILQISDEIQRHLPGVFSTLDKILVKMQNQERIKILKRISAAPYRGHHMDIQERRTKGTGEWILKSNEFQQWQASETSTITLLYGAPGAGKTFLISRVIDHVEQSPKLEGFAYFYCKRDDEERSQPVFILRSLVRQLSSTFQRSEEIHQEVQTLATNMEERALTFSVGLCQNILSKLISSYRNTTIILDALDECNMDKRSLLMDCLSQLLDRHSNMKIFISSRKDADIIRHFESQPIIEIHATDNQHDIESFVKGELSRDKRWDSLEPKLKDKIISTLFHMSRGMFQWATLQVQHLRQLTSWSESLIEDRLGKLPKTLEKAYDEIWHMILLKDGIESRLAKRAICWVLCAPSPLSTEELSIAIKIESDGCDRLFDFDGTLTEKDIHSLCCNLLKLEKEEGKWRFCHLSATEYIENRLADQLQPYRKTALACIKYLLAMCHCQAGWNIHLDNFITQNWPKFVQRQENAQNALLRQLLFRFLGSPHVSSRAYRTWVAWADNSYLSSFRLPSSSSLWVICDSGLTWVLEEWCKNNHTANVNLRDENNRSLLFVAAMRGHDELCRFLLRKGADIRGESSNPLMTACVYGHEATVRVLIEAGATINKVYNWGTEGKTPIQVAMLVGEYPAVVRLLLDHQADANLKDLAGSTALDFAIWRGRKAIIPLLLQHGARLGNLSLALAGAAKNNMVDWIEKCIDAGADVNAYSDASAYPYVNAYADKCSTALIIASLCGSLEAIKRLIELGADVNLVQKSTLFFGKTALIGAARCGKLGSIKLLLSEGANPNIHDQETSPLIEAARENDTTIHCLETLLDAGANVNCVSRTDGVTALVTAVKSGRRDKVKTLLRAGADPNLGTKNFSPLTVALSYEHDNNENNKTIVHALLDAGADPNYNNGFSNCLCIAAAGDSSETLWRRLIELGADPTLTFKEGPGSALATAALHGNRRFCRFLLSPELGVDSNTRLHGFFDSALFAAIRGEEVADEESRSTHESSYWESSSEDESHEDESHGQFEQQFDEDFEDSFNQTLNNLSRDRRNEIFNQTGERPWELFDEGSDKESDTTEDTTEDTKEDDLSVIEILLQSGADIPMPIYHVLGPGIPDLQLWGGHEQLANTTLLGSV</sequence>
<keyword evidence="6" id="KW-1185">Reference proteome</keyword>
<dbReference type="Gene3D" id="1.25.40.20">
    <property type="entry name" value="Ankyrin repeat-containing domain"/>
    <property type="match status" value="3"/>
</dbReference>
<evidence type="ECO:0000256" key="1">
    <source>
        <dbReference type="ARBA" id="ARBA00022737"/>
    </source>
</evidence>
<dbReference type="PANTHER" id="PTHR10039">
    <property type="entry name" value="AMELOGENIN"/>
    <property type="match status" value="1"/>
</dbReference>
<name>A0A9N9W961_9HYPO</name>
<comment type="caution">
    <text evidence="5">The sequence shown here is derived from an EMBL/GenBank/DDBJ whole genome shotgun (WGS) entry which is preliminary data.</text>
</comment>
<feature type="repeat" description="ANK" evidence="2">
    <location>
        <begin position="1050"/>
        <end position="1082"/>
    </location>
</feature>
<evidence type="ECO:0000259" key="4">
    <source>
        <dbReference type="PROSITE" id="PS50837"/>
    </source>
</evidence>
<dbReference type="Pfam" id="PF12796">
    <property type="entry name" value="Ank_2"/>
    <property type="match status" value="3"/>
</dbReference>
<feature type="repeat" description="ANK" evidence="2">
    <location>
        <begin position="982"/>
        <end position="1014"/>
    </location>
</feature>
<accession>A0A9N9W961</accession>
<feature type="domain" description="NACHT" evidence="4">
    <location>
        <begin position="307"/>
        <end position="454"/>
    </location>
</feature>
<feature type="compositionally biased region" description="Basic and acidic residues" evidence="3">
    <location>
        <begin position="1270"/>
        <end position="1284"/>
    </location>
</feature>
<feature type="repeat" description="ANK" evidence="2">
    <location>
        <begin position="801"/>
        <end position="833"/>
    </location>
</feature>
<dbReference type="InterPro" id="IPR036770">
    <property type="entry name" value="Ankyrin_rpt-contain_sf"/>
</dbReference>
<dbReference type="Pfam" id="PF00023">
    <property type="entry name" value="Ank"/>
    <property type="match status" value="1"/>
</dbReference>
<dbReference type="Pfam" id="PF24883">
    <property type="entry name" value="NPHP3_N"/>
    <property type="match status" value="1"/>
</dbReference>
<feature type="region of interest" description="Disordered" evidence="3">
    <location>
        <begin position="1266"/>
        <end position="1295"/>
    </location>
</feature>
<organism evidence="5 6">
    <name type="scientific">Clonostachys solani</name>
    <dbReference type="NCBI Taxonomy" id="160281"/>
    <lineage>
        <taxon>Eukaryota</taxon>
        <taxon>Fungi</taxon>
        <taxon>Dikarya</taxon>
        <taxon>Ascomycota</taxon>
        <taxon>Pezizomycotina</taxon>
        <taxon>Sordariomycetes</taxon>
        <taxon>Hypocreomycetidae</taxon>
        <taxon>Hypocreales</taxon>
        <taxon>Bionectriaceae</taxon>
        <taxon>Clonostachys</taxon>
    </lineage>
</organism>
<feature type="repeat" description="ANK" evidence="2">
    <location>
        <begin position="771"/>
        <end position="803"/>
    </location>
</feature>
<feature type="region of interest" description="Disordered" evidence="3">
    <location>
        <begin position="1204"/>
        <end position="1236"/>
    </location>
</feature>
<dbReference type="SMART" id="SM00248">
    <property type="entry name" value="ANK"/>
    <property type="match status" value="10"/>
</dbReference>
<protein>
    <recommendedName>
        <fullName evidence="4">NACHT domain-containing protein</fullName>
    </recommendedName>
</protein>
<dbReference type="PROSITE" id="PS50088">
    <property type="entry name" value="ANK_REPEAT"/>
    <property type="match status" value="8"/>
</dbReference>